<comment type="caution">
    <text evidence="1">The sequence shown here is derived from an EMBL/GenBank/DDBJ whole genome shotgun (WGS) entry which is preliminary data.</text>
</comment>
<proteinExistence type="predicted"/>
<dbReference type="AlphaFoldDB" id="T1AE13"/>
<reference evidence="1" key="2">
    <citation type="journal article" date="2014" name="ISME J.">
        <title>Microbial stratification in low pH oxic and suboxic macroscopic growths along an acid mine drainage.</title>
        <authorList>
            <person name="Mendez-Garcia C."/>
            <person name="Mesa V."/>
            <person name="Sprenger R.R."/>
            <person name="Richter M."/>
            <person name="Diez M.S."/>
            <person name="Solano J."/>
            <person name="Bargiela R."/>
            <person name="Golyshina O.V."/>
            <person name="Manteca A."/>
            <person name="Ramos J.L."/>
            <person name="Gallego J.R."/>
            <person name="Llorente I."/>
            <person name="Martins Dos Santos V.A."/>
            <person name="Jensen O.N."/>
            <person name="Pelaez A.I."/>
            <person name="Sanchez J."/>
            <person name="Ferrer M."/>
        </authorList>
    </citation>
    <scope>NUCLEOTIDE SEQUENCE</scope>
</reference>
<sequence length="62" mass="7279">MSEMNENLKATIRNFEDYLYSKMAPITVKETVRKIVFLGKKTDITSRDSILDLLRDERRDGL</sequence>
<dbReference type="EMBL" id="AUZX01008663">
    <property type="protein sequence ID" value="EQD54873.1"/>
    <property type="molecule type" value="Genomic_DNA"/>
</dbReference>
<protein>
    <submittedName>
        <fullName evidence="1">Integrase-recombinase protein</fullName>
    </submittedName>
</protein>
<organism evidence="1">
    <name type="scientific">mine drainage metagenome</name>
    <dbReference type="NCBI Taxonomy" id="410659"/>
    <lineage>
        <taxon>unclassified sequences</taxon>
        <taxon>metagenomes</taxon>
        <taxon>ecological metagenomes</taxon>
    </lineage>
</organism>
<reference evidence="1" key="1">
    <citation type="submission" date="2013-08" db="EMBL/GenBank/DDBJ databases">
        <authorList>
            <person name="Mendez C."/>
            <person name="Richter M."/>
            <person name="Ferrer M."/>
            <person name="Sanchez J."/>
        </authorList>
    </citation>
    <scope>NUCLEOTIDE SEQUENCE</scope>
</reference>
<feature type="non-terminal residue" evidence="1">
    <location>
        <position position="62"/>
    </location>
</feature>
<accession>T1AE13</accession>
<name>T1AE13_9ZZZZ</name>
<evidence type="ECO:0000313" key="1">
    <source>
        <dbReference type="EMBL" id="EQD54873.1"/>
    </source>
</evidence>
<gene>
    <name evidence="1" type="ORF">B1A_12005</name>
</gene>